<dbReference type="InterPro" id="IPR003593">
    <property type="entry name" value="AAA+_ATPase"/>
</dbReference>
<dbReference type="GO" id="GO:0015421">
    <property type="term" value="F:ABC-type oligopeptide transporter activity"/>
    <property type="evidence" value="ECO:0007669"/>
    <property type="project" value="TreeGrafter"/>
</dbReference>
<feature type="transmembrane region" description="Helical" evidence="9">
    <location>
        <begin position="89"/>
        <end position="109"/>
    </location>
</feature>
<feature type="transmembrane region" description="Helical" evidence="9">
    <location>
        <begin position="20"/>
        <end position="38"/>
    </location>
</feature>
<comment type="subcellular location">
    <subcellularLocation>
        <location evidence="1">Cell membrane</location>
        <topology evidence="1">Multi-pass membrane protein</topology>
    </subcellularLocation>
</comment>
<keyword evidence="13" id="KW-1185">Reference proteome</keyword>
<dbReference type="EMBL" id="JAJHVV010000001">
    <property type="protein sequence ID" value="MCK6262122.1"/>
    <property type="molecule type" value="Genomic_DNA"/>
</dbReference>
<evidence type="ECO:0000313" key="12">
    <source>
        <dbReference type="EMBL" id="MCK6262122.1"/>
    </source>
</evidence>
<proteinExistence type="predicted"/>
<dbReference type="PROSITE" id="PS00211">
    <property type="entry name" value="ABC_TRANSPORTER_1"/>
    <property type="match status" value="1"/>
</dbReference>
<feature type="transmembrane region" description="Helical" evidence="9">
    <location>
        <begin position="59"/>
        <end position="83"/>
    </location>
</feature>
<sequence length="595" mass="66661">MPKLIQFLKYVWPYIKQKKWLVIGAFTGLLGQTVLRLLEPWPLKFIIDRLVSPEFDSSSDLQFLASFSLPTYFAALAFALVIITMSRAFMTYVTTVLMALAGNHVIISLREKLFSHLQGLSTVYHQKQRSGDLVVRIISDMGLMKEVAVTAAVPLIGNSFIFFSIIGVMLWINWQLALISLSTLPFLWLVTLKKSKSIHNVARKNRQREGVMAAAASESINAIKSVQALALENRFSSIFSDANNKSLKEGVQGKRLAAGLQRSVEILLAISTALVLWMGSLQVIEQILTPGELLVFIYYLRRVFRPIRDFTKYTARLAKASAAAERILKVLEHPRDIENKPDAKPSPSFLGNIEFEEIQFSYLNDETTNLRNINLTIPEGKRVAIVGPSGSGKSTLIALLMRLYDPQQGRVLIDDVDIRRYTFQSVRHQISVVMQDTALFATSISNNISIGLDNSGQEQIIEAAKLADIHEFIESLPNGYDTDVGERGVTLSVGQRQRIAIARAALRKSPILILDEPTTGLDPQTEYSVNQSLMKLAQTCTTLLITHRKEIAQQCDHIVYLKHGEIIEQGSHEELMSFNSCYAQQFYQSTSHGKE</sequence>
<feature type="domain" description="ABC transmembrane type-1" evidence="11">
    <location>
        <begin position="23"/>
        <end position="319"/>
    </location>
</feature>
<feature type="transmembrane region" description="Helical" evidence="9">
    <location>
        <begin position="172"/>
        <end position="190"/>
    </location>
</feature>
<gene>
    <name evidence="12" type="ORF">KP803_02400</name>
</gene>
<dbReference type="Gene3D" id="3.40.50.300">
    <property type="entry name" value="P-loop containing nucleotide triphosphate hydrolases"/>
    <property type="match status" value="1"/>
</dbReference>
<dbReference type="RefSeq" id="WP_248007226.1">
    <property type="nucleotide sequence ID" value="NZ_JAJHVV010000001.1"/>
</dbReference>
<dbReference type="AlphaFoldDB" id="A0A9X1XFN8"/>
<dbReference type="PROSITE" id="PS50893">
    <property type="entry name" value="ABC_TRANSPORTER_2"/>
    <property type="match status" value="1"/>
</dbReference>
<keyword evidence="4 9" id="KW-0812">Transmembrane</keyword>
<dbReference type="PANTHER" id="PTHR43394">
    <property type="entry name" value="ATP-DEPENDENT PERMEASE MDL1, MITOCHONDRIAL"/>
    <property type="match status" value="1"/>
</dbReference>
<dbReference type="InterPro" id="IPR011527">
    <property type="entry name" value="ABC1_TM_dom"/>
</dbReference>
<dbReference type="GO" id="GO:0005524">
    <property type="term" value="F:ATP binding"/>
    <property type="evidence" value="ECO:0007669"/>
    <property type="project" value="UniProtKB-KW"/>
</dbReference>
<evidence type="ECO:0000256" key="9">
    <source>
        <dbReference type="SAM" id="Phobius"/>
    </source>
</evidence>
<name>A0A9X1XFN8_9VIBR</name>
<dbReference type="GO" id="GO:0005886">
    <property type="term" value="C:plasma membrane"/>
    <property type="evidence" value="ECO:0007669"/>
    <property type="project" value="UniProtKB-SubCell"/>
</dbReference>
<evidence type="ECO:0000256" key="5">
    <source>
        <dbReference type="ARBA" id="ARBA00022741"/>
    </source>
</evidence>
<dbReference type="PANTHER" id="PTHR43394:SF1">
    <property type="entry name" value="ATP-BINDING CASSETTE SUB-FAMILY B MEMBER 10, MITOCHONDRIAL"/>
    <property type="match status" value="1"/>
</dbReference>
<evidence type="ECO:0000256" key="8">
    <source>
        <dbReference type="ARBA" id="ARBA00023136"/>
    </source>
</evidence>
<keyword evidence="6 12" id="KW-0067">ATP-binding</keyword>
<dbReference type="SMART" id="SM00382">
    <property type="entry name" value="AAA"/>
    <property type="match status" value="1"/>
</dbReference>
<keyword evidence="7 9" id="KW-1133">Transmembrane helix</keyword>
<dbReference type="FunFam" id="3.40.50.300:FF:000221">
    <property type="entry name" value="Multidrug ABC transporter ATP-binding protein"/>
    <property type="match status" value="1"/>
</dbReference>
<organism evidence="12 13">
    <name type="scientific">Vibrio amylolyticus</name>
    <dbReference type="NCBI Taxonomy" id="2847292"/>
    <lineage>
        <taxon>Bacteria</taxon>
        <taxon>Pseudomonadati</taxon>
        <taxon>Pseudomonadota</taxon>
        <taxon>Gammaproteobacteria</taxon>
        <taxon>Vibrionales</taxon>
        <taxon>Vibrionaceae</taxon>
        <taxon>Vibrio</taxon>
    </lineage>
</organism>
<dbReference type="InterPro" id="IPR003439">
    <property type="entry name" value="ABC_transporter-like_ATP-bd"/>
</dbReference>
<evidence type="ECO:0000256" key="4">
    <source>
        <dbReference type="ARBA" id="ARBA00022692"/>
    </source>
</evidence>
<dbReference type="PROSITE" id="PS50929">
    <property type="entry name" value="ABC_TM1F"/>
    <property type="match status" value="1"/>
</dbReference>
<dbReference type="InterPro" id="IPR036640">
    <property type="entry name" value="ABC1_TM_sf"/>
</dbReference>
<evidence type="ECO:0000256" key="6">
    <source>
        <dbReference type="ARBA" id="ARBA00022840"/>
    </source>
</evidence>
<evidence type="ECO:0000256" key="7">
    <source>
        <dbReference type="ARBA" id="ARBA00022989"/>
    </source>
</evidence>
<dbReference type="Gene3D" id="1.20.1560.10">
    <property type="entry name" value="ABC transporter type 1, transmembrane domain"/>
    <property type="match status" value="1"/>
</dbReference>
<dbReference type="SUPFAM" id="SSF90123">
    <property type="entry name" value="ABC transporter transmembrane region"/>
    <property type="match status" value="1"/>
</dbReference>
<dbReference type="Pfam" id="PF00005">
    <property type="entry name" value="ABC_tran"/>
    <property type="match status" value="1"/>
</dbReference>
<dbReference type="InterPro" id="IPR039421">
    <property type="entry name" value="Type_1_exporter"/>
</dbReference>
<keyword evidence="8 9" id="KW-0472">Membrane</keyword>
<comment type="caution">
    <text evidence="12">The sequence shown here is derived from an EMBL/GenBank/DDBJ whole genome shotgun (WGS) entry which is preliminary data.</text>
</comment>
<evidence type="ECO:0000313" key="13">
    <source>
        <dbReference type="Proteomes" id="UP001139559"/>
    </source>
</evidence>
<evidence type="ECO:0000256" key="1">
    <source>
        <dbReference type="ARBA" id="ARBA00004651"/>
    </source>
</evidence>
<keyword evidence="2" id="KW-0813">Transport</keyword>
<keyword evidence="5" id="KW-0547">Nucleotide-binding</keyword>
<dbReference type="Pfam" id="PF00664">
    <property type="entry name" value="ABC_membrane"/>
    <property type="match status" value="1"/>
</dbReference>
<dbReference type="InterPro" id="IPR027417">
    <property type="entry name" value="P-loop_NTPase"/>
</dbReference>
<feature type="domain" description="ABC transporter" evidence="10">
    <location>
        <begin position="353"/>
        <end position="588"/>
    </location>
</feature>
<reference evidence="12" key="1">
    <citation type="submission" date="2021-11" db="EMBL/GenBank/DDBJ databases">
        <title>Vibrio ZSDE26 sp. nov. and Vibrio ZSDZ34 sp. nov., isolated from coastal seawater in Qingdao.</title>
        <authorList>
            <person name="Zhang P."/>
        </authorList>
    </citation>
    <scope>NUCLEOTIDE SEQUENCE</scope>
    <source>
        <strain evidence="12">ZSDE26</strain>
    </source>
</reference>
<keyword evidence="3" id="KW-1003">Cell membrane</keyword>
<dbReference type="CDD" id="cd18564">
    <property type="entry name" value="ABC_6TM_exporter_like"/>
    <property type="match status" value="1"/>
</dbReference>
<accession>A0A9X1XFN8</accession>
<dbReference type="InterPro" id="IPR017871">
    <property type="entry name" value="ABC_transporter-like_CS"/>
</dbReference>
<evidence type="ECO:0000256" key="2">
    <source>
        <dbReference type="ARBA" id="ARBA00022448"/>
    </source>
</evidence>
<evidence type="ECO:0000256" key="3">
    <source>
        <dbReference type="ARBA" id="ARBA00022475"/>
    </source>
</evidence>
<feature type="transmembrane region" description="Helical" evidence="9">
    <location>
        <begin position="147"/>
        <end position="166"/>
    </location>
</feature>
<dbReference type="GO" id="GO:0016887">
    <property type="term" value="F:ATP hydrolysis activity"/>
    <property type="evidence" value="ECO:0007669"/>
    <property type="project" value="InterPro"/>
</dbReference>
<evidence type="ECO:0000259" key="10">
    <source>
        <dbReference type="PROSITE" id="PS50893"/>
    </source>
</evidence>
<dbReference type="Proteomes" id="UP001139559">
    <property type="component" value="Unassembled WGS sequence"/>
</dbReference>
<protein>
    <submittedName>
        <fullName evidence="12">ABC transporter ATP-binding protein/permease</fullName>
    </submittedName>
</protein>
<dbReference type="SUPFAM" id="SSF52540">
    <property type="entry name" value="P-loop containing nucleoside triphosphate hydrolases"/>
    <property type="match status" value="1"/>
</dbReference>
<evidence type="ECO:0000259" key="11">
    <source>
        <dbReference type="PROSITE" id="PS50929"/>
    </source>
</evidence>